<gene>
    <name evidence="1" type="ORF">METZ01_LOCUS44462</name>
</gene>
<protein>
    <submittedName>
        <fullName evidence="1">Uncharacterized protein</fullName>
    </submittedName>
</protein>
<reference evidence="1" key="1">
    <citation type="submission" date="2018-05" db="EMBL/GenBank/DDBJ databases">
        <authorList>
            <person name="Lanie J.A."/>
            <person name="Ng W.-L."/>
            <person name="Kazmierczak K.M."/>
            <person name="Andrzejewski T.M."/>
            <person name="Davidsen T.M."/>
            <person name="Wayne K.J."/>
            <person name="Tettelin H."/>
            <person name="Glass J.I."/>
            <person name="Rusch D."/>
            <person name="Podicherti R."/>
            <person name="Tsui H.-C.T."/>
            <person name="Winkler M.E."/>
        </authorList>
    </citation>
    <scope>NUCLEOTIDE SEQUENCE</scope>
</reference>
<organism evidence="1">
    <name type="scientific">marine metagenome</name>
    <dbReference type="NCBI Taxonomy" id="408172"/>
    <lineage>
        <taxon>unclassified sequences</taxon>
        <taxon>metagenomes</taxon>
        <taxon>ecological metagenomes</taxon>
    </lineage>
</organism>
<dbReference type="AlphaFoldDB" id="A0A381RKY6"/>
<dbReference type="EMBL" id="UINC01001988">
    <property type="protein sequence ID" value="SUZ91608.1"/>
    <property type="molecule type" value="Genomic_DNA"/>
</dbReference>
<accession>A0A381RKY6</accession>
<name>A0A381RKY6_9ZZZZ</name>
<proteinExistence type="predicted"/>
<evidence type="ECO:0000313" key="1">
    <source>
        <dbReference type="EMBL" id="SUZ91608.1"/>
    </source>
</evidence>
<sequence length="158" mass="18642">MKKITILFLFIFSSVITYSQDFEFDFLPSGLNEEILENENYIKPHFLGSAVANKVKLLELAYKWVDPPTATRLNSMIRIEKQPIYFAMSKIIATKYYRKKINENTLTKEEAIEQISEILDIAIMIRYQDTKEFENYIRSLNGDRIVEVFTKNVKLSYF</sequence>